<gene>
    <name evidence="2" type="ORF">HMPREF9997_00551</name>
</gene>
<reference evidence="2 3" key="1">
    <citation type="submission" date="2012-05" db="EMBL/GenBank/DDBJ databases">
        <authorList>
            <person name="Weinstock G."/>
            <person name="Sodergren E."/>
            <person name="Lobos E.A."/>
            <person name="Fulton L."/>
            <person name="Fulton R."/>
            <person name="Courtney L."/>
            <person name="Fronick C."/>
            <person name="O'Laughlin M."/>
            <person name="Godfrey J."/>
            <person name="Wilson R.M."/>
            <person name="Miner T."/>
            <person name="Farmer C."/>
            <person name="Delehaunty K."/>
            <person name="Cordes M."/>
            <person name="Minx P."/>
            <person name="Tomlinson C."/>
            <person name="Chen J."/>
            <person name="Wollam A."/>
            <person name="Pepin K.H."/>
            <person name="Bhonagiri V."/>
            <person name="Zhang X."/>
            <person name="Suruliraj S."/>
            <person name="Warren W."/>
            <person name="Mitreva M."/>
            <person name="Mardis E.R."/>
            <person name="Wilson R.K."/>
        </authorList>
    </citation>
    <scope>NUCLEOTIDE SEQUENCE [LARGE SCALE GENOMIC DNA]</scope>
    <source>
        <strain evidence="2 3">F0235</strain>
    </source>
</reference>
<keyword evidence="1" id="KW-1133">Transmembrane helix</keyword>
<dbReference type="RefSeq" id="WP_006062801.1">
    <property type="nucleotide sequence ID" value="NZ_KB290827.1"/>
</dbReference>
<organism evidence="2 3">
    <name type="scientific">Corynebacterium durum F0235</name>
    <dbReference type="NCBI Taxonomy" id="1035195"/>
    <lineage>
        <taxon>Bacteria</taxon>
        <taxon>Bacillati</taxon>
        <taxon>Actinomycetota</taxon>
        <taxon>Actinomycetes</taxon>
        <taxon>Mycobacteriales</taxon>
        <taxon>Corynebacteriaceae</taxon>
        <taxon>Corynebacterium</taxon>
    </lineage>
</organism>
<dbReference type="PATRIC" id="fig|1035195.3.peg.500"/>
<dbReference type="EMBL" id="AMEM01000010">
    <property type="protein sequence ID" value="EKX91710.1"/>
    <property type="molecule type" value="Genomic_DNA"/>
</dbReference>
<keyword evidence="3" id="KW-1185">Reference proteome</keyword>
<dbReference type="HOGENOM" id="CLU_2116891_0_0_11"/>
<accession>L1MKZ1</accession>
<dbReference type="AlphaFoldDB" id="L1MKZ1"/>
<comment type="caution">
    <text evidence="2">The sequence shown here is derived from an EMBL/GenBank/DDBJ whole genome shotgun (WGS) entry which is preliminary data.</text>
</comment>
<keyword evidence="1" id="KW-0472">Membrane</keyword>
<feature type="transmembrane region" description="Helical" evidence="1">
    <location>
        <begin position="96"/>
        <end position="113"/>
    </location>
</feature>
<protein>
    <submittedName>
        <fullName evidence="2">Uncharacterized protein</fullName>
    </submittedName>
</protein>
<proteinExistence type="predicted"/>
<evidence type="ECO:0000256" key="1">
    <source>
        <dbReference type="SAM" id="Phobius"/>
    </source>
</evidence>
<keyword evidence="1" id="KW-0812">Transmembrane</keyword>
<sequence>MTHTHQDVQQKLPVAEILFTSFTIITTDGVNITSRPLSGTDVFLLCGYAAETALCVWIAFRHSQRTTHPNNVVRALIFMAIVAVSCWAVPSNITRLLAIIATLVYIAYVLRYGK</sequence>
<feature type="transmembrane region" description="Helical" evidence="1">
    <location>
        <begin position="72"/>
        <end position="90"/>
    </location>
</feature>
<evidence type="ECO:0000313" key="3">
    <source>
        <dbReference type="Proteomes" id="UP000010445"/>
    </source>
</evidence>
<evidence type="ECO:0000313" key="2">
    <source>
        <dbReference type="EMBL" id="EKX91710.1"/>
    </source>
</evidence>
<feature type="transmembrane region" description="Helical" evidence="1">
    <location>
        <begin position="42"/>
        <end position="60"/>
    </location>
</feature>
<dbReference type="Proteomes" id="UP000010445">
    <property type="component" value="Unassembled WGS sequence"/>
</dbReference>
<name>L1MKZ1_9CORY</name>